<dbReference type="InterPro" id="IPR021054">
    <property type="entry name" value="Cell_wall_mannoprotein_1"/>
</dbReference>
<keyword evidence="2" id="KW-1185">Reference proteome</keyword>
<comment type="caution">
    <text evidence="1">The sequence shown here is derived from an EMBL/GenBank/DDBJ whole genome shotgun (WGS) entry which is preliminary data.</text>
</comment>
<name>A0AAD7J6U0_9AGAR</name>
<organism evidence="1 2">
    <name type="scientific">Mycena metata</name>
    <dbReference type="NCBI Taxonomy" id="1033252"/>
    <lineage>
        <taxon>Eukaryota</taxon>
        <taxon>Fungi</taxon>
        <taxon>Dikarya</taxon>
        <taxon>Basidiomycota</taxon>
        <taxon>Agaricomycotina</taxon>
        <taxon>Agaricomycetes</taxon>
        <taxon>Agaricomycetidae</taxon>
        <taxon>Agaricales</taxon>
        <taxon>Marasmiineae</taxon>
        <taxon>Mycenaceae</taxon>
        <taxon>Mycena</taxon>
    </lineage>
</organism>
<proteinExistence type="predicted"/>
<reference evidence="1" key="1">
    <citation type="submission" date="2023-03" db="EMBL/GenBank/DDBJ databases">
        <title>Massive genome expansion in bonnet fungi (Mycena s.s.) driven by repeated elements and novel gene families across ecological guilds.</title>
        <authorList>
            <consortium name="Lawrence Berkeley National Laboratory"/>
            <person name="Harder C.B."/>
            <person name="Miyauchi S."/>
            <person name="Viragh M."/>
            <person name="Kuo A."/>
            <person name="Thoen E."/>
            <person name="Andreopoulos B."/>
            <person name="Lu D."/>
            <person name="Skrede I."/>
            <person name="Drula E."/>
            <person name="Henrissat B."/>
            <person name="Morin E."/>
            <person name="Kohler A."/>
            <person name="Barry K."/>
            <person name="LaButti K."/>
            <person name="Morin E."/>
            <person name="Salamov A."/>
            <person name="Lipzen A."/>
            <person name="Mereny Z."/>
            <person name="Hegedus B."/>
            <person name="Baldrian P."/>
            <person name="Stursova M."/>
            <person name="Weitz H."/>
            <person name="Taylor A."/>
            <person name="Grigoriev I.V."/>
            <person name="Nagy L.G."/>
            <person name="Martin F."/>
            <person name="Kauserud H."/>
        </authorList>
    </citation>
    <scope>NUCLEOTIDE SEQUENCE</scope>
    <source>
        <strain evidence="1">CBHHK182m</strain>
    </source>
</reference>
<evidence type="ECO:0000313" key="1">
    <source>
        <dbReference type="EMBL" id="KAJ7758003.1"/>
    </source>
</evidence>
<accession>A0AAD7J6U0</accession>
<dbReference type="PANTHER" id="PTHR38123:SF1">
    <property type="entry name" value="HYDROPHOBIC SURFACE BINDING PROTEIN"/>
    <property type="match status" value="1"/>
</dbReference>
<sequence length="169" mass="18384">MGYSIPFKRSAVQLESDINTIATELSALDTQITAFPATGGSLVRVLAIHTVITNLEGGITTATTDLLATGPLGEVDVTAIVTMLQDLVPVFLDALNQFSIKEPSGTAVFSADKALFLSDLKNLKAVTDLFLEDLTAAVPPDLQEEVREIQEELRDCYHCVLLKTRYDWL</sequence>
<protein>
    <submittedName>
        <fullName evidence="1">Hydrophobic surface binding protein A-domain-containing protein</fullName>
    </submittedName>
</protein>
<dbReference type="AlphaFoldDB" id="A0AAD7J6U0"/>
<dbReference type="EMBL" id="JARKIB010000043">
    <property type="protein sequence ID" value="KAJ7758003.1"/>
    <property type="molecule type" value="Genomic_DNA"/>
</dbReference>
<gene>
    <name evidence="1" type="ORF">B0H16DRAFT_1536466</name>
</gene>
<dbReference type="Proteomes" id="UP001215598">
    <property type="component" value="Unassembled WGS sequence"/>
</dbReference>
<dbReference type="GO" id="GO:0005576">
    <property type="term" value="C:extracellular region"/>
    <property type="evidence" value="ECO:0007669"/>
    <property type="project" value="TreeGrafter"/>
</dbReference>
<evidence type="ECO:0000313" key="2">
    <source>
        <dbReference type="Proteomes" id="UP001215598"/>
    </source>
</evidence>
<dbReference type="Pfam" id="PF12296">
    <property type="entry name" value="HsbA"/>
    <property type="match status" value="1"/>
</dbReference>
<dbReference type="PANTHER" id="PTHR38123">
    <property type="entry name" value="CELL WALL SERINE-THREONINE-RICH GALACTOMANNOPROTEIN MP1 (AFU_ORTHOLOGUE AFUA_4G03240)"/>
    <property type="match status" value="1"/>
</dbReference>